<evidence type="ECO:0000313" key="1">
    <source>
        <dbReference type="EMBL" id="VAW14829.1"/>
    </source>
</evidence>
<dbReference type="EMBL" id="UOEN01000238">
    <property type="protein sequence ID" value="VAW14829.1"/>
    <property type="molecule type" value="Genomic_DNA"/>
</dbReference>
<proteinExistence type="predicted"/>
<reference evidence="1" key="1">
    <citation type="submission" date="2018-06" db="EMBL/GenBank/DDBJ databases">
        <authorList>
            <person name="Zhirakovskaya E."/>
        </authorList>
    </citation>
    <scope>NUCLEOTIDE SEQUENCE</scope>
</reference>
<accession>A0A3B0TRH6</accession>
<dbReference type="AlphaFoldDB" id="A0A3B0TRH6"/>
<protein>
    <submittedName>
        <fullName evidence="1">Uncharacterized protein</fullName>
    </submittedName>
</protein>
<sequence>MTEVISGTQSTLYTIFHERYVDDSGNVLPLFKELESRARQEIRNIEQCLNTDLSMVDDEEVINALKKVQDWKRERLVGIYDVLNRLKNGTFTFSCECKDCFNHPAMGGSCKKTDLTERKLIFVEATTCA</sequence>
<organism evidence="1">
    <name type="scientific">hydrothermal vent metagenome</name>
    <dbReference type="NCBI Taxonomy" id="652676"/>
    <lineage>
        <taxon>unclassified sequences</taxon>
        <taxon>metagenomes</taxon>
        <taxon>ecological metagenomes</taxon>
    </lineage>
</organism>
<gene>
    <name evidence="1" type="ORF">MNBD_BACTEROID05-90</name>
</gene>
<name>A0A3B0TRH6_9ZZZZ</name>